<proteinExistence type="predicted"/>
<dbReference type="InterPro" id="IPR036259">
    <property type="entry name" value="MFS_trans_sf"/>
</dbReference>
<organism evidence="10">
    <name type="scientific">Emiliania huxleyi</name>
    <name type="common">Coccolithophore</name>
    <name type="synonym">Pontosphaera huxleyi</name>
    <dbReference type="NCBI Taxonomy" id="2903"/>
    <lineage>
        <taxon>Eukaryota</taxon>
        <taxon>Haptista</taxon>
        <taxon>Haptophyta</taxon>
        <taxon>Prymnesiophyceae</taxon>
        <taxon>Isochrysidales</taxon>
        <taxon>Noelaerhabdaceae</taxon>
        <taxon>Emiliania</taxon>
    </lineage>
</organism>
<name>A0A6V2RQ52_EMIHU</name>
<evidence type="ECO:0000256" key="5">
    <source>
        <dbReference type="ARBA" id="ARBA00023136"/>
    </source>
</evidence>
<dbReference type="EMBL" id="HBIR01025570">
    <property type="protein sequence ID" value="CAE0552897.1"/>
    <property type="molecule type" value="Transcribed_RNA"/>
</dbReference>
<dbReference type="PANTHER" id="PTHR19432:SF35">
    <property type="entry name" value="SOLUTE CARRIER FAMILY 45 MEMBER 3 ISOFORM X1"/>
    <property type="match status" value="1"/>
</dbReference>
<evidence type="ECO:0000313" key="9">
    <source>
        <dbReference type="EMBL" id="CAE0552897.1"/>
    </source>
</evidence>
<dbReference type="Gene3D" id="1.20.1250.20">
    <property type="entry name" value="MFS general substrate transporter like domains"/>
    <property type="match status" value="1"/>
</dbReference>
<evidence type="ECO:0000256" key="1">
    <source>
        <dbReference type="ARBA" id="ARBA00004141"/>
    </source>
</evidence>
<dbReference type="EMBL" id="HBIR01025572">
    <property type="protein sequence ID" value="CAE0552900.1"/>
    <property type="molecule type" value="Transcribed_RNA"/>
</dbReference>
<keyword evidence="2" id="KW-0813">Transport</keyword>
<feature type="region of interest" description="Disordered" evidence="6">
    <location>
        <begin position="514"/>
        <end position="541"/>
    </location>
</feature>
<dbReference type="EMBL" id="HBIR01025571">
    <property type="protein sequence ID" value="CAE0552898.1"/>
    <property type="molecule type" value="Transcribed_RNA"/>
</dbReference>
<feature type="transmembrane region" description="Helical" evidence="7">
    <location>
        <begin position="200"/>
        <end position="224"/>
    </location>
</feature>
<feature type="transmembrane region" description="Helical" evidence="7">
    <location>
        <begin position="335"/>
        <end position="360"/>
    </location>
</feature>
<evidence type="ECO:0000256" key="4">
    <source>
        <dbReference type="ARBA" id="ARBA00022989"/>
    </source>
</evidence>
<evidence type="ECO:0000256" key="6">
    <source>
        <dbReference type="SAM" id="MobiDB-lite"/>
    </source>
</evidence>
<accession>A0A6V2RQ52</accession>
<evidence type="ECO:0000313" key="8">
    <source>
        <dbReference type="EMBL" id="CAE0552895.1"/>
    </source>
</evidence>
<reference evidence="10" key="1">
    <citation type="submission" date="2021-01" db="EMBL/GenBank/DDBJ databases">
        <authorList>
            <person name="Corre E."/>
            <person name="Pelletier E."/>
            <person name="Niang G."/>
            <person name="Scheremetjew M."/>
            <person name="Finn R."/>
            <person name="Kale V."/>
            <person name="Holt S."/>
            <person name="Cochrane G."/>
            <person name="Meng A."/>
            <person name="Brown T."/>
            <person name="Cohen L."/>
        </authorList>
    </citation>
    <scope>NUCLEOTIDE SEQUENCE</scope>
    <source>
        <strain evidence="10">379</strain>
    </source>
</reference>
<dbReference type="SUPFAM" id="SSF103473">
    <property type="entry name" value="MFS general substrate transporter"/>
    <property type="match status" value="1"/>
</dbReference>
<sequence length="574" mass="58771">MAVGRLRRACLLLTGAAVEFGWAAGETVMIPHLVGGLNLSATIAGLVYVLNPCIGLVAQPAVGHASDRCTSRFGRRRPFLLFLGLLAVVGLQVVAWSHELAGRLGWGRQSEVVTVFAAFTAMDCAHDLLLVPGRALAHDLLGGGGRTAESVDADFTAFQMAGRLLALLAGSAPLEALLSPRGATAPAGASAEPDGSYRHFVALLNLSTLFLASAVTAALVAGAADSHAPTGERHAAPLLPAAASEAASALPPSAVAPAAGTEEEEAAGTAVCEEAAESLLSVARRLPRHSRAQLALLLACQFLGWTLIQCQAFWWTEWVGVSTPLHVPLLLPAGGLRLAFCSLALQALVAICTSLALPLLGRRFGTATVWAAGELLLVASCVGTRGAPSPGARPGLVFVLAALSGLSLAPHSASIFSLCEAVIGSAIASHKASVIALANNTLPLAQLLTGLFAGAFVQRFLPHRPGGSSSRGGGEEAVGSLFLYGGAAIGGSEALLLLLLRLYGGGFWRGEQPSEVAGRERGGGAGSTARTTESPDMRNLSDFGGCERGAESESVGAAAQRADEHIVYTHARSR</sequence>
<evidence type="ECO:0000256" key="3">
    <source>
        <dbReference type="ARBA" id="ARBA00022692"/>
    </source>
</evidence>
<comment type="subcellular location">
    <subcellularLocation>
        <location evidence="1">Membrane</location>
        <topology evidence="1">Multi-pass membrane protein</topology>
    </subcellularLocation>
</comment>
<feature type="transmembrane region" description="Helical" evidence="7">
    <location>
        <begin position="79"/>
        <end position="98"/>
    </location>
</feature>
<evidence type="ECO:0000256" key="7">
    <source>
        <dbReference type="SAM" id="Phobius"/>
    </source>
</evidence>
<feature type="transmembrane region" description="Helical" evidence="7">
    <location>
        <begin position="481"/>
        <end position="500"/>
    </location>
</feature>
<evidence type="ECO:0000313" key="11">
    <source>
        <dbReference type="EMBL" id="CAE0552900.1"/>
    </source>
</evidence>
<dbReference type="Pfam" id="PF13347">
    <property type="entry name" value="MFS_2"/>
    <property type="match status" value="1"/>
</dbReference>
<dbReference type="GO" id="GO:0016020">
    <property type="term" value="C:membrane"/>
    <property type="evidence" value="ECO:0007669"/>
    <property type="project" value="UniProtKB-SubCell"/>
</dbReference>
<feature type="transmembrane region" description="Helical" evidence="7">
    <location>
        <begin position="39"/>
        <end position="58"/>
    </location>
</feature>
<keyword evidence="4 7" id="KW-1133">Transmembrane helix</keyword>
<evidence type="ECO:0000256" key="2">
    <source>
        <dbReference type="ARBA" id="ARBA00022448"/>
    </source>
</evidence>
<dbReference type="GO" id="GO:0008506">
    <property type="term" value="F:sucrose:proton symporter activity"/>
    <property type="evidence" value="ECO:0007669"/>
    <property type="project" value="TreeGrafter"/>
</dbReference>
<dbReference type="PANTHER" id="PTHR19432">
    <property type="entry name" value="SUGAR TRANSPORTER"/>
    <property type="match status" value="1"/>
</dbReference>
<keyword evidence="5 7" id="KW-0472">Membrane</keyword>
<dbReference type="AlphaFoldDB" id="A0A6V2RQ52"/>
<protein>
    <submittedName>
        <fullName evidence="10">Uncharacterized protein</fullName>
    </submittedName>
</protein>
<feature type="transmembrane region" description="Helical" evidence="7">
    <location>
        <begin position="441"/>
        <end position="461"/>
    </location>
</feature>
<dbReference type="EMBL" id="HBIR01025569">
    <property type="protein sequence ID" value="CAE0552895.1"/>
    <property type="molecule type" value="Transcribed_RNA"/>
</dbReference>
<feature type="transmembrane region" description="Helical" evidence="7">
    <location>
        <begin position="294"/>
        <end position="315"/>
    </location>
</feature>
<gene>
    <name evidence="8" type="ORF">EHUX00137_LOCUS19668</name>
    <name evidence="9" type="ORF">EHUX00137_LOCUS19669</name>
    <name evidence="10" type="ORF">EHUX00137_LOCUS19670</name>
    <name evidence="11" type="ORF">EHUX00137_LOCUS19671</name>
</gene>
<keyword evidence="3 7" id="KW-0812">Transmembrane</keyword>
<evidence type="ECO:0000313" key="10">
    <source>
        <dbReference type="EMBL" id="CAE0552898.1"/>
    </source>
</evidence>